<organism evidence="1 2">
    <name type="scientific">Saitoella complicata (strain BCRC 22490 / CBS 7301 / JCM 7358 / NBRC 10748 / NRRL Y-17804)</name>
    <dbReference type="NCBI Taxonomy" id="698492"/>
    <lineage>
        <taxon>Eukaryota</taxon>
        <taxon>Fungi</taxon>
        <taxon>Dikarya</taxon>
        <taxon>Ascomycota</taxon>
        <taxon>Taphrinomycotina</taxon>
        <taxon>Taphrinomycotina incertae sedis</taxon>
        <taxon>Saitoella</taxon>
    </lineage>
</organism>
<gene>
    <name evidence="1" type="ORF">G7K_2324-t1</name>
</gene>
<dbReference type="AlphaFoldDB" id="A0A0E9NE61"/>
<evidence type="ECO:0000313" key="2">
    <source>
        <dbReference type="Proteomes" id="UP000033140"/>
    </source>
</evidence>
<proteinExistence type="predicted"/>
<dbReference type="Proteomes" id="UP000033140">
    <property type="component" value="Unassembled WGS sequence"/>
</dbReference>
<name>A0A0E9NE61_SAICN</name>
<reference evidence="1 2" key="1">
    <citation type="journal article" date="2011" name="J. Gen. Appl. Microbiol.">
        <title>Draft genome sequencing of the enigmatic yeast Saitoella complicata.</title>
        <authorList>
            <person name="Nishida H."/>
            <person name="Hamamoto M."/>
            <person name="Sugiyama J."/>
        </authorList>
    </citation>
    <scope>NUCLEOTIDE SEQUENCE [LARGE SCALE GENOMIC DNA]</scope>
    <source>
        <strain evidence="1 2">NRRL Y-17804</strain>
    </source>
</reference>
<comment type="caution">
    <text evidence="1">The sequence shown here is derived from an EMBL/GenBank/DDBJ whole genome shotgun (WGS) entry which is preliminary data.</text>
</comment>
<keyword evidence="2" id="KW-1185">Reference proteome</keyword>
<reference evidence="1 2" key="2">
    <citation type="journal article" date="2014" name="J. Gen. Appl. Microbiol.">
        <title>The early diverging ascomycetous budding yeast Saitoella complicata has three histone deacetylases belonging to the Clr6, Hos2, and Rpd3 lineages.</title>
        <authorList>
            <person name="Nishida H."/>
            <person name="Matsumoto T."/>
            <person name="Kondo S."/>
            <person name="Hamamoto M."/>
            <person name="Yoshikawa H."/>
        </authorList>
    </citation>
    <scope>NUCLEOTIDE SEQUENCE [LARGE SCALE GENOMIC DNA]</scope>
    <source>
        <strain evidence="1 2">NRRL Y-17804</strain>
    </source>
</reference>
<sequence length="80" mass="8985">MCPIPYMSVQIGAFSRVSLQTQKSGACTLLFCHPSYSNKRPDHRLAPLPPSLEGIYRTFRGNSRSISASRHCFSRFATCF</sequence>
<dbReference type="EMBL" id="BACD03000013">
    <property type="protein sequence ID" value="GAO48142.1"/>
    <property type="molecule type" value="Genomic_DNA"/>
</dbReference>
<evidence type="ECO:0000313" key="1">
    <source>
        <dbReference type="EMBL" id="GAO48142.1"/>
    </source>
</evidence>
<protein>
    <submittedName>
        <fullName evidence="1">Uncharacterized protein</fullName>
    </submittedName>
</protein>
<reference evidence="1 2" key="3">
    <citation type="journal article" date="2015" name="Genome Announc.">
        <title>Draft Genome Sequence of the Archiascomycetous Yeast Saitoella complicata.</title>
        <authorList>
            <person name="Yamauchi K."/>
            <person name="Kondo S."/>
            <person name="Hamamoto M."/>
            <person name="Takahashi Y."/>
            <person name="Ogura Y."/>
            <person name="Hayashi T."/>
            <person name="Nishida H."/>
        </authorList>
    </citation>
    <scope>NUCLEOTIDE SEQUENCE [LARGE SCALE GENOMIC DNA]</scope>
    <source>
        <strain evidence="1 2">NRRL Y-17804</strain>
    </source>
</reference>
<accession>A0A0E9NE61</accession>